<dbReference type="InterPro" id="IPR036291">
    <property type="entry name" value="NAD(P)-bd_dom_sf"/>
</dbReference>
<dbReference type="Proteomes" id="UP000253961">
    <property type="component" value="Unassembled WGS sequence"/>
</dbReference>
<dbReference type="GO" id="GO:0000166">
    <property type="term" value="F:nucleotide binding"/>
    <property type="evidence" value="ECO:0007669"/>
    <property type="project" value="InterPro"/>
</dbReference>
<evidence type="ECO:0000313" key="5">
    <source>
        <dbReference type="Proteomes" id="UP000253961"/>
    </source>
</evidence>
<keyword evidence="5" id="KW-1185">Reference proteome</keyword>
<sequence>MESKQKYLIIGGGAVVREYYIPALSYLKILDAVTVIEPDSKSAALLRQAKINVIEEKFEKYFYQNDINYDFAIITLPNHLHELAIKICLKNNITVLCEKPLSLSMESCNRIIDYQNHSDKKVYTGMVRRFMPSFMAMYNNLHLVGNVKEVIVEDGNPFAWVADSYAFFDPRNGGVLADMGVHYLDLLYKLFGSIEAFTYEDDAEGGVEANCTYQLKTQNDIPIVLKLSRTTKLKNKFEIIGSRGKLWIEKDKFDTCYFSSVKESIHEIRIKNAFNDPKLNYTFEACFVQQLTSFFNQDKSLVNLEDATAVVKLIEDAYQKKSSKSSVINKDQPSYFITGGTGFIGTALIERLWNNGIRNIKAPVRSYKNCAPIARLKIELPRLDLLDYDAVKQSIKGWQYVIHLAYAADGANAYEMNVTATQNVIKAACEQGAEAVVVLSTMNVYGLPNGEVTENTSQKPAGGAYGKTKKIMQEWVLNFAKSQSKTRIVVLNPTCVYGPNGKTYTTLPITLAKHNRFCWVDEGKGLANIVYIENLLDAIMQALLVKNAHAQNFIITDGTLTWKEFLSPFLGKKKEQIISLKKEDLLNGSFNEKSNLKQIKNYLLSNFEFVSLINAHPYLGSFKKVLFSRLPQFRNKLANQRQVVWDVASADNLSSAQEEKFNPPIWLNELFGFNSSQFSAAKAKEILRWTPAIDIATGIKQTKKWLESNHE</sequence>
<gene>
    <name evidence="4" type="ORF">DU508_11445</name>
</gene>
<evidence type="ECO:0000313" key="4">
    <source>
        <dbReference type="EMBL" id="RDC56218.1"/>
    </source>
</evidence>
<dbReference type="SUPFAM" id="SSF55347">
    <property type="entry name" value="Glyceraldehyde-3-phosphate dehydrogenase-like, C-terminal domain"/>
    <property type="match status" value="1"/>
</dbReference>
<comment type="caution">
    <text evidence="4">The sequence shown here is derived from an EMBL/GenBank/DDBJ whole genome shotgun (WGS) entry which is preliminary data.</text>
</comment>
<dbReference type="SUPFAM" id="SSF51735">
    <property type="entry name" value="NAD(P)-binding Rossmann-fold domains"/>
    <property type="match status" value="2"/>
</dbReference>
<dbReference type="Gene3D" id="3.40.50.720">
    <property type="entry name" value="NAD(P)-binding Rossmann-like Domain"/>
    <property type="match status" value="2"/>
</dbReference>
<dbReference type="InterPro" id="IPR001509">
    <property type="entry name" value="Epimerase_deHydtase"/>
</dbReference>
<dbReference type="OrthoDB" id="9815825at2"/>
<proteinExistence type="predicted"/>
<dbReference type="PANTHER" id="PTHR43245">
    <property type="entry name" value="BIFUNCTIONAL POLYMYXIN RESISTANCE PROTEIN ARNA"/>
    <property type="match status" value="1"/>
</dbReference>
<dbReference type="RefSeq" id="WP_115402949.1">
    <property type="nucleotide sequence ID" value="NZ_QPKV01000004.1"/>
</dbReference>
<evidence type="ECO:0000259" key="3">
    <source>
        <dbReference type="Pfam" id="PF22725"/>
    </source>
</evidence>
<protein>
    <submittedName>
        <fullName evidence="4">NAD-dependent epimerase/dehydratase family protein</fullName>
    </submittedName>
</protein>
<evidence type="ECO:0000259" key="1">
    <source>
        <dbReference type="Pfam" id="PF01370"/>
    </source>
</evidence>
<dbReference type="Gene3D" id="3.30.360.10">
    <property type="entry name" value="Dihydrodipicolinate Reductase, domain 2"/>
    <property type="match status" value="1"/>
</dbReference>
<dbReference type="Pfam" id="PF22725">
    <property type="entry name" value="GFO_IDH_MocA_C3"/>
    <property type="match status" value="1"/>
</dbReference>
<dbReference type="InterPro" id="IPR055170">
    <property type="entry name" value="GFO_IDH_MocA-like_dom"/>
</dbReference>
<feature type="domain" description="NAD-dependent epimerase/dehydratase" evidence="1">
    <location>
        <begin position="336"/>
        <end position="545"/>
    </location>
</feature>
<dbReference type="EMBL" id="QPKV01000004">
    <property type="protein sequence ID" value="RDC56218.1"/>
    <property type="molecule type" value="Genomic_DNA"/>
</dbReference>
<dbReference type="Pfam" id="PF01370">
    <property type="entry name" value="Epimerase"/>
    <property type="match status" value="1"/>
</dbReference>
<organism evidence="4 5">
    <name type="scientific">Pedobacter chinensis</name>
    <dbReference type="NCBI Taxonomy" id="2282421"/>
    <lineage>
        <taxon>Bacteria</taxon>
        <taxon>Pseudomonadati</taxon>
        <taxon>Bacteroidota</taxon>
        <taxon>Sphingobacteriia</taxon>
        <taxon>Sphingobacteriales</taxon>
        <taxon>Sphingobacteriaceae</taxon>
        <taxon>Pedobacter</taxon>
    </lineage>
</organism>
<dbReference type="AlphaFoldDB" id="A0A369Q1K6"/>
<dbReference type="InterPro" id="IPR050177">
    <property type="entry name" value="Lipid_A_modif_metabolic_enz"/>
</dbReference>
<feature type="domain" description="Gfo/Idh/MocA-like oxidoreductase N-terminal" evidence="2">
    <location>
        <begin position="6"/>
        <end position="124"/>
    </location>
</feature>
<dbReference type="InterPro" id="IPR000683">
    <property type="entry name" value="Gfo/Idh/MocA-like_OxRdtase_N"/>
</dbReference>
<feature type="domain" description="GFO/IDH/MocA-like oxidoreductase" evidence="3">
    <location>
        <begin position="147"/>
        <end position="246"/>
    </location>
</feature>
<name>A0A369Q1K6_9SPHI</name>
<accession>A0A369Q1K6</accession>
<dbReference type="Gene3D" id="3.90.25.10">
    <property type="entry name" value="UDP-galactose 4-epimerase, domain 1"/>
    <property type="match status" value="1"/>
</dbReference>
<evidence type="ECO:0000259" key="2">
    <source>
        <dbReference type="Pfam" id="PF01408"/>
    </source>
</evidence>
<dbReference type="Pfam" id="PF01408">
    <property type="entry name" value="GFO_IDH_MocA"/>
    <property type="match status" value="1"/>
</dbReference>
<reference evidence="4 5" key="1">
    <citation type="submission" date="2018-07" db="EMBL/GenBank/DDBJ databases">
        <title>Pedobacter sp. nov., isolated from soil.</title>
        <authorList>
            <person name="Zhou L.Y."/>
            <person name="Du Z.J."/>
        </authorList>
    </citation>
    <scope>NUCLEOTIDE SEQUENCE [LARGE SCALE GENOMIC DNA]</scope>
    <source>
        <strain evidence="4 5">JDX94</strain>
    </source>
</reference>